<dbReference type="Gramene" id="ONK75612">
    <property type="protein sequence ID" value="ONK75612"/>
    <property type="gene ID" value="A4U43_C03F18720"/>
</dbReference>
<evidence type="ECO:0000313" key="2">
    <source>
        <dbReference type="EMBL" id="ONK75612.1"/>
    </source>
</evidence>
<dbReference type="AlphaFoldDB" id="A0A5P1FBZ5"/>
<sequence>MRSGKENLLLGNMKVVRLDSGRGLNDGGPMPLLIDYDLDKMLQYAHRERVMKIYSNHGVDRAQLVAGVNEVETQLNQDDATNSQREQTTDHANAQDEIGPMQENQSM</sequence>
<name>A0A5P1FBZ5_ASPOF</name>
<gene>
    <name evidence="2" type="ORF">A4U43_C03F18720</name>
</gene>
<protein>
    <submittedName>
        <fullName evidence="2">Uncharacterized protein</fullName>
    </submittedName>
</protein>
<organism evidence="2 3">
    <name type="scientific">Asparagus officinalis</name>
    <name type="common">Garden asparagus</name>
    <dbReference type="NCBI Taxonomy" id="4686"/>
    <lineage>
        <taxon>Eukaryota</taxon>
        <taxon>Viridiplantae</taxon>
        <taxon>Streptophyta</taxon>
        <taxon>Embryophyta</taxon>
        <taxon>Tracheophyta</taxon>
        <taxon>Spermatophyta</taxon>
        <taxon>Magnoliopsida</taxon>
        <taxon>Liliopsida</taxon>
        <taxon>Asparagales</taxon>
        <taxon>Asparagaceae</taxon>
        <taxon>Asparagoideae</taxon>
        <taxon>Asparagus</taxon>
    </lineage>
</organism>
<evidence type="ECO:0000256" key="1">
    <source>
        <dbReference type="SAM" id="MobiDB-lite"/>
    </source>
</evidence>
<dbReference type="Proteomes" id="UP000243459">
    <property type="component" value="Chromosome 3"/>
</dbReference>
<feature type="region of interest" description="Disordered" evidence="1">
    <location>
        <begin position="73"/>
        <end position="107"/>
    </location>
</feature>
<accession>A0A5P1FBZ5</accession>
<keyword evidence="3" id="KW-1185">Reference proteome</keyword>
<feature type="compositionally biased region" description="Polar residues" evidence="1">
    <location>
        <begin position="73"/>
        <end position="92"/>
    </location>
</feature>
<proteinExistence type="predicted"/>
<reference evidence="3" key="1">
    <citation type="journal article" date="2017" name="Nat. Commun.">
        <title>The asparagus genome sheds light on the origin and evolution of a young Y chromosome.</title>
        <authorList>
            <person name="Harkess A."/>
            <person name="Zhou J."/>
            <person name="Xu C."/>
            <person name="Bowers J.E."/>
            <person name="Van der Hulst R."/>
            <person name="Ayyampalayam S."/>
            <person name="Mercati F."/>
            <person name="Riccardi P."/>
            <person name="McKain M.R."/>
            <person name="Kakrana A."/>
            <person name="Tang H."/>
            <person name="Ray J."/>
            <person name="Groenendijk J."/>
            <person name="Arikit S."/>
            <person name="Mathioni S.M."/>
            <person name="Nakano M."/>
            <person name="Shan H."/>
            <person name="Telgmann-Rauber A."/>
            <person name="Kanno A."/>
            <person name="Yue Z."/>
            <person name="Chen H."/>
            <person name="Li W."/>
            <person name="Chen Y."/>
            <person name="Xu X."/>
            <person name="Zhang Y."/>
            <person name="Luo S."/>
            <person name="Chen H."/>
            <person name="Gao J."/>
            <person name="Mao Z."/>
            <person name="Pires J.C."/>
            <person name="Luo M."/>
            <person name="Kudrna D."/>
            <person name="Wing R.A."/>
            <person name="Meyers B.C."/>
            <person name="Yi K."/>
            <person name="Kong H."/>
            <person name="Lavrijsen P."/>
            <person name="Sunseri F."/>
            <person name="Falavigna A."/>
            <person name="Ye Y."/>
            <person name="Leebens-Mack J.H."/>
            <person name="Chen G."/>
        </authorList>
    </citation>
    <scope>NUCLEOTIDE SEQUENCE [LARGE SCALE GENOMIC DNA]</scope>
    <source>
        <strain evidence="3">cv. DH0086</strain>
    </source>
</reference>
<dbReference type="EMBL" id="CM007383">
    <property type="protein sequence ID" value="ONK75612.1"/>
    <property type="molecule type" value="Genomic_DNA"/>
</dbReference>
<evidence type="ECO:0000313" key="3">
    <source>
        <dbReference type="Proteomes" id="UP000243459"/>
    </source>
</evidence>